<dbReference type="AlphaFoldDB" id="A0AAP2QBN5"/>
<dbReference type="GO" id="GO:0050667">
    <property type="term" value="P:homocysteine metabolic process"/>
    <property type="evidence" value="ECO:0007669"/>
    <property type="project" value="TreeGrafter"/>
</dbReference>
<dbReference type="GO" id="GO:0031419">
    <property type="term" value="F:cobalamin binding"/>
    <property type="evidence" value="ECO:0007669"/>
    <property type="project" value="InterPro"/>
</dbReference>
<gene>
    <name evidence="4" type="ORF">LI194_22135</name>
</gene>
<keyword evidence="1" id="KW-0479">Metal-binding</keyword>
<evidence type="ECO:0000256" key="1">
    <source>
        <dbReference type="ARBA" id="ARBA00022723"/>
    </source>
</evidence>
<dbReference type="RefSeq" id="WP_227170056.1">
    <property type="nucleotide sequence ID" value="NZ_JAJCNI010000157.1"/>
</dbReference>
<feature type="domain" description="B12-binding" evidence="3">
    <location>
        <begin position="1"/>
        <end position="83"/>
    </location>
</feature>
<dbReference type="PANTHER" id="PTHR45833">
    <property type="entry name" value="METHIONINE SYNTHASE"/>
    <property type="match status" value="1"/>
</dbReference>
<dbReference type="InterPro" id="IPR050554">
    <property type="entry name" value="Met_Synthase/Corrinoid"/>
</dbReference>
<dbReference type="Gene3D" id="3.40.50.280">
    <property type="entry name" value="Cobalamin-binding domain"/>
    <property type="match status" value="1"/>
</dbReference>
<evidence type="ECO:0000313" key="5">
    <source>
        <dbReference type="Proteomes" id="UP001198806"/>
    </source>
</evidence>
<dbReference type="EMBL" id="JAJCNI010000157">
    <property type="protein sequence ID" value="MCB6520479.1"/>
    <property type="molecule type" value="Genomic_DNA"/>
</dbReference>
<proteinExistence type="predicted"/>
<dbReference type="Pfam" id="PF02310">
    <property type="entry name" value="B12-binding"/>
    <property type="match status" value="1"/>
</dbReference>
<sequence length="83" mass="9086">HDIGKNIVKMVLENYGFEVIDLGKDVPISMVVETLKKEKIQLAGLSALMTTTVQNMKSTIQAAREAGLDTKFMVGGAVLNEEY</sequence>
<dbReference type="GO" id="GO:0046653">
    <property type="term" value="P:tetrahydrofolate metabolic process"/>
    <property type="evidence" value="ECO:0007669"/>
    <property type="project" value="TreeGrafter"/>
</dbReference>
<name>A0AAP2QBN5_PARDI</name>
<dbReference type="PROSITE" id="PS51332">
    <property type="entry name" value="B12_BINDING"/>
    <property type="match status" value="1"/>
</dbReference>
<dbReference type="Proteomes" id="UP001198806">
    <property type="component" value="Unassembled WGS sequence"/>
</dbReference>
<evidence type="ECO:0000256" key="2">
    <source>
        <dbReference type="ARBA" id="ARBA00023285"/>
    </source>
</evidence>
<organism evidence="4 5">
    <name type="scientific">Parabacteroides distasonis</name>
    <dbReference type="NCBI Taxonomy" id="823"/>
    <lineage>
        <taxon>Bacteria</taxon>
        <taxon>Pseudomonadati</taxon>
        <taxon>Bacteroidota</taxon>
        <taxon>Bacteroidia</taxon>
        <taxon>Bacteroidales</taxon>
        <taxon>Tannerellaceae</taxon>
        <taxon>Parabacteroides</taxon>
    </lineage>
</organism>
<dbReference type="InterPro" id="IPR036724">
    <property type="entry name" value="Cobalamin-bd_sf"/>
</dbReference>
<evidence type="ECO:0000313" key="4">
    <source>
        <dbReference type="EMBL" id="MCB6520479.1"/>
    </source>
</evidence>
<protein>
    <submittedName>
        <fullName evidence="4">Cobalamin-dependent protein</fullName>
    </submittedName>
</protein>
<dbReference type="InterPro" id="IPR006158">
    <property type="entry name" value="Cobalamin-bd"/>
</dbReference>
<dbReference type="GO" id="GO:0008705">
    <property type="term" value="F:methionine synthase activity"/>
    <property type="evidence" value="ECO:0007669"/>
    <property type="project" value="TreeGrafter"/>
</dbReference>
<evidence type="ECO:0000259" key="3">
    <source>
        <dbReference type="PROSITE" id="PS51332"/>
    </source>
</evidence>
<dbReference type="GO" id="GO:0046872">
    <property type="term" value="F:metal ion binding"/>
    <property type="evidence" value="ECO:0007669"/>
    <property type="project" value="UniProtKB-KW"/>
</dbReference>
<dbReference type="SUPFAM" id="SSF52242">
    <property type="entry name" value="Cobalamin (vitamin B12)-binding domain"/>
    <property type="match status" value="1"/>
</dbReference>
<feature type="non-terminal residue" evidence="4">
    <location>
        <position position="1"/>
    </location>
</feature>
<dbReference type="PANTHER" id="PTHR45833:SF1">
    <property type="entry name" value="METHIONINE SYNTHASE"/>
    <property type="match status" value="1"/>
</dbReference>
<feature type="non-terminal residue" evidence="4">
    <location>
        <position position="83"/>
    </location>
</feature>
<comment type="caution">
    <text evidence="4">The sequence shown here is derived from an EMBL/GenBank/DDBJ whole genome shotgun (WGS) entry which is preliminary data.</text>
</comment>
<keyword evidence="2" id="KW-0170">Cobalt</keyword>
<accession>A0AAP2QBN5</accession>
<reference evidence="4" key="1">
    <citation type="submission" date="2021-10" db="EMBL/GenBank/DDBJ databases">
        <title>Collection of gut derived symbiotic bacterial strains cultured from healthy donors.</title>
        <authorList>
            <person name="Lin H."/>
            <person name="Littmann E."/>
            <person name="Kohout C."/>
            <person name="Pamer E.G."/>
        </authorList>
    </citation>
    <scope>NUCLEOTIDE SEQUENCE</scope>
    <source>
        <strain evidence="4">DFI.2.94</strain>
    </source>
</reference>
<dbReference type="GO" id="GO:0005829">
    <property type="term" value="C:cytosol"/>
    <property type="evidence" value="ECO:0007669"/>
    <property type="project" value="TreeGrafter"/>
</dbReference>